<feature type="transmembrane region" description="Helical" evidence="1">
    <location>
        <begin position="600"/>
        <end position="622"/>
    </location>
</feature>
<proteinExistence type="predicted"/>
<evidence type="ECO:0000259" key="3">
    <source>
        <dbReference type="Pfam" id="PF05193"/>
    </source>
</evidence>
<gene>
    <name evidence="4" type="ORF">QTP70_029145</name>
</gene>
<accession>A0AAE0V1W0</accession>
<evidence type="ECO:0000256" key="1">
    <source>
        <dbReference type="SAM" id="Phobius"/>
    </source>
</evidence>
<dbReference type="Gene3D" id="3.30.830.10">
    <property type="entry name" value="Metalloenzyme, LuxS/M16 peptidase-like"/>
    <property type="match status" value="2"/>
</dbReference>
<dbReference type="Pfam" id="PF05193">
    <property type="entry name" value="Peptidase_M16_C"/>
    <property type="match status" value="1"/>
</dbReference>
<dbReference type="PANTHER" id="PTHR11851">
    <property type="entry name" value="METALLOPROTEASE"/>
    <property type="match status" value="1"/>
</dbReference>
<dbReference type="InterPro" id="IPR011249">
    <property type="entry name" value="Metalloenz_LuxS/M16"/>
</dbReference>
<reference evidence="4" key="1">
    <citation type="submission" date="2023-06" db="EMBL/GenBank/DDBJ databases">
        <title>Male Hemibagrus guttatus genome.</title>
        <authorList>
            <person name="Bian C."/>
        </authorList>
    </citation>
    <scope>NUCLEOTIDE SEQUENCE</scope>
    <source>
        <strain evidence="4">Male_cb2023</strain>
        <tissue evidence="4">Muscle</tissue>
    </source>
</reference>
<feature type="domain" description="Peptidase M16 N-terminal" evidence="2">
    <location>
        <begin position="47"/>
        <end position="192"/>
    </location>
</feature>
<dbReference type="SUPFAM" id="SSF63411">
    <property type="entry name" value="LuxS/MPP-like metallohydrolase"/>
    <property type="match status" value="2"/>
</dbReference>
<organism evidence="4 5">
    <name type="scientific">Hemibagrus guttatus</name>
    <dbReference type="NCBI Taxonomy" id="175788"/>
    <lineage>
        <taxon>Eukaryota</taxon>
        <taxon>Metazoa</taxon>
        <taxon>Chordata</taxon>
        <taxon>Craniata</taxon>
        <taxon>Vertebrata</taxon>
        <taxon>Euteleostomi</taxon>
        <taxon>Actinopterygii</taxon>
        <taxon>Neopterygii</taxon>
        <taxon>Teleostei</taxon>
        <taxon>Ostariophysi</taxon>
        <taxon>Siluriformes</taxon>
        <taxon>Bagridae</taxon>
        <taxon>Hemibagrus</taxon>
    </lineage>
</organism>
<keyword evidence="1" id="KW-0812">Transmembrane</keyword>
<dbReference type="FunFam" id="3.30.830.10:FF:000039">
    <property type="entry name" value="Ubiquinol-cytochrome c reductase core subunit 2"/>
    <property type="match status" value="1"/>
</dbReference>
<dbReference type="Proteomes" id="UP001274896">
    <property type="component" value="Unassembled WGS sequence"/>
</dbReference>
<dbReference type="GO" id="GO:0005739">
    <property type="term" value="C:mitochondrion"/>
    <property type="evidence" value="ECO:0007669"/>
    <property type="project" value="TreeGrafter"/>
</dbReference>
<dbReference type="InterPro" id="IPR007863">
    <property type="entry name" value="Peptidase_M16_C"/>
</dbReference>
<dbReference type="Pfam" id="PF00675">
    <property type="entry name" value="Peptidase_M16"/>
    <property type="match status" value="1"/>
</dbReference>
<dbReference type="FunFam" id="1.20.140.150:FF:000006">
    <property type="entry name" value="uncharacterized protein C16orf52 homolog"/>
    <property type="match status" value="1"/>
</dbReference>
<keyword evidence="1" id="KW-1133">Transmembrane helix</keyword>
<dbReference type="InterPro" id="IPR050361">
    <property type="entry name" value="MPP/UQCRC_Complex"/>
</dbReference>
<dbReference type="PANTHER" id="PTHR11851:SF226">
    <property type="entry name" value="CYTOCHROME B-C1 COMPLEX SUBUNIT 2, MITOCHONDRIAL"/>
    <property type="match status" value="1"/>
</dbReference>
<dbReference type="AlphaFoldDB" id="A0AAE0V1W0"/>
<comment type="caution">
    <text evidence="4">The sequence shown here is derived from an EMBL/GenBank/DDBJ whole genome shotgun (WGS) entry which is preliminary data.</text>
</comment>
<name>A0AAE0V1W0_9TELE</name>
<dbReference type="GO" id="GO:0046872">
    <property type="term" value="F:metal ion binding"/>
    <property type="evidence" value="ECO:0007669"/>
    <property type="project" value="InterPro"/>
</dbReference>
<evidence type="ECO:0000313" key="5">
    <source>
        <dbReference type="Proteomes" id="UP001274896"/>
    </source>
</evidence>
<sequence length="666" mass="71647">MKGIRGISQLSRRLYAAQAACKVEVSEVLKVVPQEVQVTKLPSGLVIASLENYSPASRISVLVKAGSRYEPHNSLGVTHMLRLASGLTTKGASAFRICRGIEAVGGSLGVSTTRETMAYTVDCLRDHIDTVMEYLINVTTAPEFRPWELSELTPRVKVDNTITSQNPQIGLLESLHAAAYKNALSNSLYCPEYMVGKITTDQLHSFIQNNFTSARMALVGLGMDHAVLKQVGEQFLNIRSGAGTVGSKALYRGGEVRTQTGGSLVHSAVVSESAVASSAEAVAFSVLQHVLGAGPHVKRGSNTTNKLSQAISKATAQPFDASAFNASYSDSGLFGIYTISQADSAKDVIKAAVGQVSAVAQGNLAAEDVSRAKTQLKAEYLMSMETSEGLLEAIGMQALTEGTYHTPEEVIQKIDAVSSSDIVNKLWEMDKLTIISGCLFLAADIFAIASVVNPDWINTGEEEAGKMGKRKDLSEFDKDQIVMARRLDQSISKTAAVVGCSRPAVVSIYQKWSKEVTVVNQRQGHGRPSLTDARGALTMGLVRQCQTIHGRDRICSPPSLSPEWLATLFFIILGIISLSITCTLLVLSHWHQETAKYARWIAFTGMVLFCLAALIFPTGFYISEVGGQPYKLPNSTVVGSSYVLFVLSIFFTIVGLLFAGKVCLPG</sequence>
<dbReference type="InterPro" id="IPR011765">
    <property type="entry name" value="Pept_M16_N"/>
</dbReference>
<dbReference type="FunFam" id="3.30.830.10:FF:000018">
    <property type="entry name" value="Cytochrome b-c1 complex subunit 2, mitochondrial"/>
    <property type="match status" value="1"/>
</dbReference>
<feature type="transmembrane region" description="Helical" evidence="1">
    <location>
        <begin position="642"/>
        <end position="664"/>
    </location>
</feature>
<keyword evidence="5" id="KW-1185">Reference proteome</keyword>
<dbReference type="EMBL" id="JAUCMX010000012">
    <property type="protein sequence ID" value="KAK3529339.1"/>
    <property type="molecule type" value="Genomic_DNA"/>
</dbReference>
<dbReference type="InterPro" id="IPR037663">
    <property type="entry name" value="Mosmo"/>
</dbReference>
<evidence type="ECO:0008006" key="6">
    <source>
        <dbReference type="Google" id="ProtNLM"/>
    </source>
</evidence>
<keyword evidence="1" id="KW-0472">Membrane</keyword>
<evidence type="ECO:0000313" key="4">
    <source>
        <dbReference type="EMBL" id="KAK3529339.1"/>
    </source>
</evidence>
<feature type="transmembrane region" description="Helical" evidence="1">
    <location>
        <begin position="564"/>
        <end position="588"/>
    </location>
</feature>
<evidence type="ECO:0000259" key="2">
    <source>
        <dbReference type="Pfam" id="PF00675"/>
    </source>
</evidence>
<feature type="domain" description="Peptidase M16 C-terminal" evidence="3">
    <location>
        <begin position="197"/>
        <end position="376"/>
    </location>
</feature>
<dbReference type="Pfam" id="PF18800">
    <property type="entry name" value="Atthog"/>
    <property type="match status" value="1"/>
</dbReference>
<protein>
    <recommendedName>
        <fullName evidence="6">Cytochrome b-c1 complex subunit 2, mitochondrial</fullName>
    </recommendedName>
</protein>